<evidence type="ECO:0000313" key="2">
    <source>
        <dbReference type="EMBL" id="RMC17297.1"/>
    </source>
</evidence>
<dbReference type="Pfam" id="PF00078">
    <property type="entry name" value="RVT_1"/>
    <property type="match status" value="1"/>
</dbReference>
<protein>
    <recommendedName>
        <fullName evidence="1">Reverse transcriptase domain-containing protein</fullName>
    </recommendedName>
</protein>
<accession>A0A3M0LDS8</accession>
<evidence type="ECO:0000259" key="1">
    <source>
        <dbReference type="Pfam" id="PF00078"/>
    </source>
</evidence>
<dbReference type="PANTHER" id="PTHR33332">
    <property type="entry name" value="REVERSE TRANSCRIPTASE DOMAIN-CONTAINING PROTEIN"/>
    <property type="match status" value="1"/>
</dbReference>
<sequence>MKIILGSTEKYLRDNAVIIHSQHCFMQGKSCLSSLISFYDKVTHLADQEKPTDITRFHKAVGTVSHSILSEKMSITSHYGMGEELDHGSVTKGYSGQGDIIPVTSGVPQGCILMPVFFNIFINDLDEGLEGILSKFADDTKLRGGVDSLEGKDVLQRDLAKLESWANQPEVQQEKMYLILHLGWGNPAHMDRLGNEILESSAMEREMGVLVSDKLNMSLQCPGSQEG</sequence>
<dbReference type="STRING" id="333673.A0A3M0LDS8"/>
<keyword evidence="3" id="KW-1185">Reference proteome</keyword>
<evidence type="ECO:0000313" key="3">
    <source>
        <dbReference type="Proteomes" id="UP000269221"/>
    </source>
</evidence>
<organism evidence="2 3">
    <name type="scientific">Hirundo rustica rustica</name>
    <dbReference type="NCBI Taxonomy" id="333673"/>
    <lineage>
        <taxon>Eukaryota</taxon>
        <taxon>Metazoa</taxon>
        <taxon>Chordata</taxon>
        <taxon>Craniata</taxon>
        <taxon>Vertebrata</taxon>
        <taxon>Euteleostomi</taxon>
        <taxon>Archelosauria</taxon>
        <taxon>Archosauria</taxon>
        <taxon>Dinosauria</taxon>
        <taxon>Saurischia</taxon>
        <taxon>Theropoda</taxon>
        <taxon>Coelurosauria</taxon>
        <taxon>Aves</taxon>
        <taxon>Neognathae</taxon>
        <taxon>Neoaves</taxon>
        <taxon>Telluraves</taxon>
        <taxon>Australaves</taxon>
        <taxon>Passeriformes</taxon>
        <taxon>Sylvioidea</taxon>
        <taxon>Hirundinidae</taxon>
        <taxon>Hirundo</taxon>
    </lineage>
</organism>
<gene>
    <name evidence="2" type="ORF">DUI87_05878</name>
</gene>
<dbReference type="InterPro" id="IPR000477">
    <property type="entry name" value="RT_dom"/>
</dbReference>
<dbReference type="OrthoDB" id="416454at2759"/>
<name>A0A3M0LDS8_HIRRU</name>
<proteinExistence type="predicted"/>
<feature type="domain" description="Reverse transcriptase" evidence="1">
    <location>
        <begin position="37"/>
        <end position="168"/>
    </location>
</feature>
<dbReference type="Proteomes" id="UP000269221">
    <property type="component" value="Unassembled WGS sequence"/>
</dbReference>
<dbReference type="EMBL" id="QRBI01000099">
    <property type="protein sequence ID" value="RMC17297.1"/>
    <property type="molecule type" value="Genomic_DNA"/>
</dbReference>
<dbReference type="AlphaFoldDB" id="A0A3M0LDS8"/>
<comment type="caution">
    <text evidence="2">The sequence shown here is derived from an EMBL/GenBank/DDBJ whole genome shotgun (WGS) entry which is preliminary data.</text>
</comment>
<reference evidence="2 3" key="1">
    <citation type="submission" date="2018-07" db="EMBL/GenBank/DDBJ databases">
        <title>A high quality draft genome assembly of the barn swallow (H. rustica rustica).</title>
        <authorList>
            <person name="Formenti G."/>
            <person name="Chiara M."/>
            <person name="Poveda L."/>
            <person name="Francoijs K.-J."/>
            <person name="Bonisoli-Alquati A."/>
            <person name="Canova L."/>
            <person name="Gianfranceschi L."/>
            <person name="Horner D.S."/>
            <person name="Saino N."/>
        </authorList>
    </citation>
    <scope>NUCLEOTIDE SEQUENCE [LARGE SCALE GENOMIC DNA]</scope>
    <source>
        <strain evidence="2">Chelidonia</strain>
        <tissue evidence="2">Blood</tissue>
    </source>
</reference>